<dbReference type="WBParaSite" id="NBR_0002142101-mRNA-1">
    <property type="protein sequence ID" value="NBR_0002142101-mRNA-1"/>
    <property type="gene ID" value="NBR_0002142101"/>
</dbReference>
<dbReference type="Proteomes" id="UP000271162">
    <property type="component" value="Unassembled WGS sequence"/>
</dbReference>
<sequence length="163" mass="18205">MRREWRIVAPQETLADWVQDAKQSNEQALERLRTDSNSPPRAKIQEAQAQIKKYQTNSDLQVLKKALELQTLGTSILADAELQPTNLVTLDHLGKALYGLLKAIAKTSIKPCSLDALLRKLERDATKSGVDPRTLTKTVVKAAELVLEAIPLHEKIGEFLSQR</sequence>
<protein>
    <submittedName>
        <fullName evidence="3">NOC3p domain-containing protein</fullName>
    </submittedName>
</protein>
<dbReference type="AlphaFoldDB" id="A0A0N4YVZ9"/>
<proteinExistence type="predicted"/>
<evidence type="ECO:0000313" key="2">
    <source>
        <dbReference type="Proteomes" id="UP000271162"/>
    </source>
</evidence>
<accession>A0A0N4YVZ9</accession>
<evidence type="ECO:0000313" key="3">
    <source>
        <dbReference type="WBParaSite" id="NBR_0002142101-mRNA-1"/>
    </source>
</evidence>
<reference evidence="1 2" key="2">
    <citation type="submission" date="2018-11" db="EMBL/GenBank/DDBJ databases">
        <authorList>
            <consortium name="Pathogen Informatics"/>
        </authorList>
    </citation>
    <scope>NUCLEOTIDE SEQUENCE [LARGE SCALE GENOMIC DNA]</scope>
</reference>
<evidence type="ECO:0000313" key="1">
    <source>
        <dbReference type="EMBL" id="VDL85199.1"/>
    </source>
</evidence>
<keyword evidence="2" id="KW-1185">Reference proteome</keyword>
<name>A0A0N4YVZ9_NIPBR</name>
<dbReference type="EMBL" id="UYSL01026317">
    <property type="protein sequence ID" value="VDL85199.1"/>
    <property type="molecule type" value="Genomic_DNA"/>
</dbReference>
<gene>
    <name evidence="1" type="ORF">NBR_LOCUS21423</name>
</gene>
<reference evidence="3" key="1">
    <citation type="submission" date="2017-02" db="UniProtKB">
        <authorList>
            <consortium name="WormBaseParasite"/>
        </authorList>
    </citation>
    <scope>IDENTIFICATION</scope>
</reference>
<organism evidence="3">
    <name type="scientific">Nippostrongylus brasiliensis</name>
    <name type="common">Rat hookworm</name>
    <dbReference type="NCBI Taxonomy" id="27835"/>
    <lineage>
        <taxon>Eukaryota</taxon>
        <taxon>Metazoa</taxon>
        <taxon>Ecdysozoa</taxon>
        <taxon>Nematoda</taxon>
        <taxon>Chromadorea</taxon>
        <taxon>Rhabditida</taxon>
        <taxon>Rhabditina</taxon>
        <taxon>Rhabditomorpha</taxon>
        <taxon>Strongyloidea</taxon>
        <taxon>Heligmosomidae</taxon>
        <taxon>Nippostrongylus</taxon>
    </lineage>
</organism>